<dbReference type="GO" id="GO:0006998">
    <property type="term" value="P:nuclear envelope organization"/>
    <property type="evidence" value="ECO:0000318"/>
    <property type="project" value="GO_Central"/>
</dbReference>
<dbReference type="GO" id="GO:0007097">
    <property type="term" value="P:nuclear migration"/>
    <property type="evidence" value="ECO:0000318"/>
    <property type="project" value="GO_Central"/>
</dbReference>
<keyword evidence="2" id="KW-0597">Phosphoprotein</keyword>
<dbReference type="Bgee" id="ENSECAG00000011017">
    <property type="expression patterns" value="Expressed in retina and 23 other cell types or tissues"/>
</dbReference>
<dbReference type="FunFam" id="1.20.5.170:FF:000076">
    <property type="entry name" value="Lamin B2"/>
    <property type="match status" value="1"/>
</dbReference>
<evidence type="ECO:0000256" key="14">
    <source>
        <dbReference type="SAM" id="MobiDB-lite"/>
    </source>
</evidence>
<dbReference type="SMART" id="SM01391">
    <property type="entry name" value="Filament"/>
    <property type="match status" value="1"/>
</dbReference>
<dbReference type="GO" id="GO:0031507">
    <property type="term" value="P:heterochromatin formation"/>
    <property type="evidence" value="ECO:0000318"/>
    <property type="project" value="GO_Central"/>
</dbReference>
<feature type="region of interest" description="Disordered" evidence="14">
    <location>
        <begin position="664"/>
        <end position="685"/>
    </location>
</feature>
<evidence type="ECO:0000259" key="15">
    <source>
        <dbReference type="PROSITE" id="PS51841"/>
    </source>
</evidence>
<keyword evidence="4 13" id="KW-0175">Coiled coil</keyword>
<keyword evidence="6" id="KW-0449">Lipoprotein</keyword>
<dbReference type="GO" id="GO:0042802">
    <property type="term" value="F:identical protein binding"/>
    <property type="evidence" value="ECO:0007669"/>
    <property type="project" value="Ensembl"/>
</dbReference>
<dbReference type="PROSITE" id="PS00226">
    <property type="entry name" value="IF_ROD_1"/>
    <property type="match status" value="1"/>
</dbReference>
<feature type="region of interest" description="Disordered" evidence="14">
    <location>
        <begin position="398"/>
        <end position="453"/>
    </location>
</feature>
<organism evidence="17 18">
    <name type="scientific">Equus caballus</name>
    <name type="common">Horse</name>
    <dbReference type="NCBI Taxonomy" id="9796"/>
    <lineage>
        <taxon>Eukaryota</taxon>
        <taxon>Metazoa</taxon>
        <taxon>Chordata</taxon>
        <taxon>Craniata</taxon>
        <taxon>Vertebrata</taxon>
        <taxon>Euteleostomi</taxon>
        <taxon>Mammalia</taxon>
        <taxon>Eutheria</taxon>
        <taxon>Laurasiatheria</taxon>
        <taxon>Perissodactyla</taxon>
        <taxon>Equidae</taxon>
        <taxon>Equus</taxon>
    </lineage>
</organism>
<evidence type="ECO:0000256" key="11">
    <source>
        <dbReference type="ARBA" id="ARBA00070351"/>
    </source>
</evidence>
<proteinExistence type="inferred from homology"/>
<evidence type="ECO:0000256" key="5">
    <source>
        <dbReference type="ARBA" id="ARBA00023242"/>
    </source>
</evidence>
<dbReference type="PROSITE" id="PS51841">
    <property type="entry name" value="LTD"/>
    <property type="match status" value="1"/>
</dbReference>
<reference evidence="17" key="2">
    <citation type="submission" date="2025-08" db="UniProtKB">
        <authorList>
            <consortium name="Ensembl"/>
        </authorList>
    </citation>
    <scope>IDENTIFICATION</scope>
    <source>
        <strain evidence="17">Thoroughbred</strain>
    </source>
</reference>
<dbReference type="PANTHER" id="PTHR45721:SF2">
    <property type="entry name" value="LAMIN-B2"/>
    <property type="match status" value="1"/>
</dbReference>
<keyword evidence="18" id="KW-1185">Reference proteome</keyword>
<evidence type="ECO:0000313" key="18">
    <source>
        <dbReference type="Proteomes" id="UP000002281"/>
    </source>
</evidence>
<dbReference type="InterPro" id="IPR001322">
    <property type="entry name" value="Lamin_tail_dom"/>
</dbReference>
<keyword evidence="5" id="KW-0539">Nucleus</keyword>
<dbReference type="GO" id="GO:0005200">
    <property type="term" value="F:structural constituent of cytoskeleton"/>
    <property type="evidence" value="ECO:0000318"/>
    <property type="project" value="GO_Central"/>
</dbReference>
<dbReference type="Gene3D" id="1.20.5.170">
    <property type="match status" value="1"/>
</dbReference>
<dbReference type="AlphaFoldDB" id="A0A3Q2HU54"/>
<dbReference type="GO" id="GO:0090435">
    <property type="term" value="P:protein localization to nuclear envelope"/>
    <property type="evidence" value="ECO:0000318"/>
    <property type="project" value="GO_Central"/>
</dbReference>
<gene>
    <name evidence="17 19" type="primary">LMNB2</name>
</gene>
<dbReference type="Proteomes" id="UP000002281">
    <property type="component" value="Chromosome 7"/>
</dbReference>
<protein>
    <recommendedName>
        <fullName evidence="11">Lamin-B2</fullName>
    </recommendedName>
</protein>
<dbReference type="ExpressionAtlas" id="A0A3Q2HU54">
    <property type="expression patterns" value="baseline"/>
</dbReference>
<dbReference type="PANTHER" id="PTHR45721">
    <property type="entry name" value="LAMIN DM0-RELATED"/>
    <property type="match status" value="1"/>
</dbReference>
<feature type="compositionally biased region" description="Low complexity" evidence="14">
    <location>
        <begin position="444"/>
        <end position="453"/>
    </location>
</feature>
<dbReference type="Pfam" id="PF00038">
    <property type="entry name" value="Filament"/>
    <property type="match status" value="1"/>
</dbReference>
<evidence type="ECO:0000256" key="10">
    <source>
        <dbReference type="ARBA" id="ARBA00062809"/>
    </source>
</evidence>
<evidence type="ECO:0000259" key="16">
    <source>
        <dbReference type="PROSITE" id="PS51842"/>
    </source>
</evidence>
<keyword evidence="7" id="KW-0636">Prenylation</keyword>
<comment type="subcellular location">
    <subcellularLocation>
        <location evidence="8">Nucleus lamina</location>
    </subcellularLocation>
</comment>
<evidence type="ECO:0000256" key="6">
    <source>
        <dbReference type="ARBA" id="ARBA00023288"/>
    </source>
</evidence>
<dbReference type="GO" id="GO:0051664">
    <property type="term" value="P:nuclear pore localization"/>
    <property type="evidence" value="ECO:0000318"/>
    <property type="project" value="GO_Central"/>
</dbReference>
<evidence type="ECO:0000256" key="4">
    <source>
        <dbReference type="ARBA" id="ARBA00023054"/>
    </source>
</evidence>
<evidence type="ECO:0000256" key="12">
    <source>
        <dbReference type="RuleBase" id="RU000685"/>
    </source>
</evidence>
<reference evidence="17 18" key="1">
    <citation type="journal article" date="2009" name="Science">
        <title>Genome sequence, comparative analysis, and population genetics of the domestic horse.</title>
        <authorList>
            <consortium name="Broad Institute Genome Sequencing Platform"/>
            <consortium name="Broad Institute Whole Genome Assembly Team"/>
            <person name="Wade C.M."/>
            <person name="Giulotto E."/>
            <person name="Sigurdsson S."/>
            <person name="Zoli M."/>
            <person name="Gnerre S."/>
            <person name="Imsland F."/>
            <person name="Lear T.L."/>
            <person name="Adelson D.L."/>
            <person name="Bailey E."/>
            <person name="Bellone R.R."/>
            <person name="Bloecker H."/>
            <person name="Distl O."/>
            <person name="Edgar R.C."/>
            <person name="Garber M."/>
            <person name="Leeb T."/>
            <person name="Mauceli E."/>
            <person name="MacLeod J.N."/>
            <person name="Penedo M.C.T."/>
            <person name="Raison J.M."/>
            <person name="Sharpe T."/>
            <person name="Vogel J."/>
            <person name="Andersson L."/>
            <person name="Antczak D.F."/>
            <person name="Biagi T."/>
            <person name="Binns M.M."/>
            <person name="Chowdhary B.P."/>
            <person name="Coleman S.J."/>
            <person name="Della Valle G."/>
            <person name="Fryc S."/>
            <person name="Guerin G."/>
            <person name="Hasegawa T."/>
            <person name="Hill E.W."/>
            <person name="Jurka J."/>
            <person name="Kiialainen A."/>
            <person name="Lindgren G."/>
            <person name="Liu J."/>
            <person name="Magnani E."/>
            <person name="Mickelson J.R."/>
            <person name="Murray J."/>
            <person name="Nergadze S.G."/>
            <person name="Onofrio R."/>
            <person name="Pedroni S."/>
            <person name="Piras M.F."/>
            <person name="Raudsepp T."/>
            <person name="Rocchi M."/>
            <person name="Roeed K.H."/>
            <person name="Ryder O.A."/>
            <person name="Searle S."/>
            <person name="Skow L."/>
            <person name="Swinburne J.E."/>
            <person name="Syvaenen A.C."/>
            <person name="Tozaki T."/>
            <person name="Valberg S.J."/>
            <person name="Vaudin M."/>
            <person name="White J.R."/>
            <person name="Zody M.C."/>
            <person name="Lander E.S."/>
            <person name="Lindblad-Toh K."/>
        </authorList>
    </citation>
    <scope>NUCLEOTIDE SEQUENCE [LARGE SCALE GENOMIC DNA]</scope>
    <source>
        <strain evidence="17 18">Thoroughbred</strain>
    </source>
</reference>
<sequence length="779" mass="85504">MSPPSRGRRPEPRGPQAAAMATPLPGRAGGPATPLSPTRLSRLQEKEELRELNDRLAHYIDRVRALELENDRLLLKISEKEEVTTREVSGIKTLYESELADARRVLDETARERAQLQIEIGKLHTELEETSKSSKKREGELTVAQGRVKDLESLFHRSEAELAAALSDKRSLESDVAELRAQLAKAEDGHAVAKKQLEKETLMRVDLENRCQSLQEELDFRKSVFEEEVRETRRRHERRLVEVDSSRQQEYDFKMAQALEELRAQHDEQVRLYKLELEQTYQAKLDNAKLISDQNDKAASAAREELKEALMRVESLSYQLSGLQKQASAAEDRIRELEETMAGERDKFRKLLDAKEREMTEMREVMQQQLAEYQELLDVKLALDMEINAYRKLLEGEEERLKLSPSPSSRITISRAASSSSGSSVSTAVRSGRSKRKRLEAEESLGSASSAIGSGSSSVSSFHLAQQASASGSVSIEEIDLEGKFVRLKNSSDKDQSLGNWRIKRQILEGEEIAYKFTPKYVLRAGQTVTVWAAGAGVAHSPPSTLVWKSQNSWGTGESLRAILVNADGEVGAWGLRGAPSVLGRSWGRPCPARAALPASAGAPGGALAGEPAHAALGPGPVADGALQRGDAVSEHQPPASCAGPWRLEVECRGSCPSQEVAMRTVKQSSGMREAENGEEGAEEGADFGEEDLFHQQVEAPGRPPRRALERGHTCTRTHPHTHAAGALGRAVTADSWPPGPPSPGWLLRRPWGQLSLSSWVLLVCGPRGTARGPPGGGC</sequence>
<dbReference type="InterPro" id="IPR018039">
    <property type="entry name" value="IF_conserved"/>
</dbReference>
<evidence type="ECO:0000256" key="9">
    <source>
        <dbReference type="ARBA" id="ARBA00055600"/>
    </source>
</evidence>
<comment type="similarity">
    <text evidence="12">Belongs to the intermediate filament family.</text>
</comment>
<dbReference type="GeneTree" id="ENSGT00940000160274"/>
<evidence type="ECO:0000256" key="13">
    <source>
        <dbReference type="SAM" id="Coils"/>
    </source>
</evidence>
<evidence type="ECO:0000256" key="7">
    <source>
        <dbReference type="ARBA" id="ARBA00023289"/>
    </source>
</evidence>
<dbReference type="Pfam" id="PF00932">
    <property type="entry name" value="LTD"/>
    <property type="match status" value="1"/>
</dbReference>
<dbReference type="Ensembl" id="ENSECAT00000041316.2">
    <property type="protein sequence ID" value="ENSECAP00000038615.2"/>
    <property type="gene ID" value="ENSECAG00000011017.3"/>
</dbReference>
<feature type="region of interest" description="Disordered" evidence="14">
    <location>
        <begin position="1"/>
        <end position="39"/>
    </location>
</feature>
<name>A0A3Q2HU54_HORSE</name>
<keyword evidence="1" id="KW-0488">Methylation</keyword>
<feature type="region of interest" description="Disordered" evidence="14">
    <location>
        <begin position="599"/>
        <end position="643"/>
    </location>
</feature>
<evidence type="ECO:0000256" key="2">
    <source>
        <dbReference type="ARBA" id="ARBA00022553"/>
    </source>
</evidence>
<accession>A0A3Q2HU54</accession>
<dbReference type="SUPFAM" id="SSF74853">
    <property type="entry name" value="Lamin A/C globular tail domain"/>
    <property type="match status" value="1"/>
</dbReference>
<feature type="compositionally biased region" description="Low complexity" evidence="14">
    <location>
        <begin position="609"/>
        <end position="621"/>
    </location>
</feature>
<comment type="function">
    <text evidence="9">Lamins are intermediate filament proteins that assemble into a filamentous meshwork, and which constitute the major components of the nuclear lamina, a fibrous layer on the nucleoplasmic side of the inner nuclear membrane. Lamins provide a framework for the nuclear envelope, bridging the nuclear envelope and chromatin, thereby playing an important role in nuclear assembly, chromatin organization, nuclear membrane and telomere dynamics. The structural integrity of the lamina is strictly controlled by the cell cycle, as seen by the disintegration and formation of the nuclear envelope in prophase and telophase, respectively.</text>
</comment>
<dbReference type="Gene3D" id="1.20.5.1160">
    <property type="entry name" value="Vasodilator-stimulated phosphoprotein"/>
    <property type="match status" value="1"/>
</dbReference>
<feature type="coiled-coil region" evidence="13">
    <location>
        <begin position="42"/>
        <end position="126"/>
    </location>
</feature>
<dbReference type="VGNC" id="VGNC:56758">
    <property type="gene designation" value="LMNB2"/>
</dbReference>
<comment type="subunit">
    <text evidence="10">Dimer. Lamin dimers then assemble into dimeric head-to-tail polymers. Ultimately, two head-to-tail polymers assemble laterally into a protofilament with a uniformly shaped rod of 3.5 nm in diameter. Interacts with TMEM43.</text>
</comment>
<dbReference type="GO" id="GO:0005652">
    <property type="term" value="C:nuclear lamina"/>
    <property type="evidence" value="ECO:0000318"/>
    <property type="project" value="GO_Central"/>
</dbReference>
<keyword evidence="3 12" id="KW-0403">Intermediate filament</keyword>
<evidence type="ECO:0000313" key="19">
    <source>
        <dbReference type="VGNC" id="VGNC:56758"/>
    </source>
</evidence>
<evidence type="ECO:0000256" key="8">
    <source>
        <dbReference type="ARBA" id="ARBA00024186"/>
    </source>
</evidence>
<dbReference type="SUPFAM" id="SSF64593">
    <property type="entry name" value="Intermediate filament protein, coiled coil region"/>
    <property type="match status" value="2"/>
</dbReference>
<evidence type="ECO:0000256" key="3">
    <source>
        <dbReference type="ARBA" id="ARBA00022754"/>
    </source>
</evidence>
<dbReference type="GO" id="GO:0031965">
    <property type="term" value="C:nuclear membrane"/>
    <property type="evidence" value="ECO:0007669"/>
    <property type="project" value="Ensembl"/>
</dbReference>
<dbReference type="InterPro" id="IPR036415">
    <property type="entry name" value="Lamin_tail_dom_sf"/>
</dbReference>
<dbReference type="InterPro" id="IPR039008">
    <property type="entry name" value="IF_rod_dom"/>
</dbReference>
<dbReference type="GO" id="GO:0005882">
    <property type="term" value="C:intermediate filament"/>
    <property type="evidence" value="ECO:0007669"/>
    <property type="project" value="UniProtKB-KW"/>
</dbReference>
<feature type="coiled-coil region" evidence="13">
    <location>
        <begin position="256"/>
        <end position="376"/>
    </location>
</feature>
<feature type="coiled-coil region" evidence="13">
    <location>
        <begin position="162"/>
        <end position="217"/>
    </location>
</feature>
<feature type="compositionally biased region" description="Low complexity" evidence="14">
    <location>
        <begin position="403"/>
        <end position="431"/>
    </location>
</feature>
<feature type="domain" description="LTD" evidence="15">
    <location>
        <begin position="462"/>
        <end position="581"/>
    </location>
</feature>
<evidence type="ECO:0000256" key="1">
    <source>
        <dbReference type="ARBA" id="ARBA00022481"/>
    </source>
</evidence>
<feature type="domain" description="IF rod" evidence="16">
    <location>
        <begin position="45"/>
        <end position="401"/>
    </location>
</feature>
<reference evidence="17" key="3">
    <citation type="submission" date="2025-09" db="UniProtKB">
        <authorList>
            <consortium name="Ensembl"/>
        </authorList>
    </citation>
    <scope>IDENTIFICATION</scope>
    <source>
        <strain evidence="17">Thoroughbred</strain>
    </source>
</reference>
<dbReference type="PROSITE" id="PS51842">
    <property type="entry name" value="IF_ROD_2"/>
    <property type="match status" value="1"/>
</dbReference>
<evidence type="ECO:0000313" key="17">
    <source>
        <dbReference type="Ensembl" id="ENSECAP00000038615.2"/>
    </source>
</evidence>
<dbReference type="Gene3D" id="2.60.40.1260">
    <property type="entry name" value="Lamin Tail domain"/>
    <property type="match status" value="1"/>
</dbReference>